<proteinExistence type="inferred from homology"/>
<accession>A0ABN7Q8V3</accession>
<dbReference type="InterPro" id="IPR000305">
    <property type="entry name" value="GIY-YIG_endonuc"/>
</dbReference>
<dbReference type="EMBL" id="CAJPVI010000041">
    <property type="protein sequence ID" value="CAG2157617.1"/>
    <property type="molecule type" value="Genomic_DNA"/>
</dbReference>
<dbReference type="Proteomes" id="UP000672657">
    <property type="component" value="Unassembled WGS sequence"/>
</dbReference>
<comment type="caution">
    <text evidence="3">The sequence shown here is derived from an EMBL/GenBank/DDBJ whole genome shotgun (WGS) entry which is preliminary data.</text>
</comment>
<gene>
    <name evidence="3" type="ORF">LMG26411_05638</name>
</gene>
<keyword evidence="4" id="KW-1185">Reference proteome</keyword>
<evidence type="ECO:0000313" key="3">
    <source>
        <dbReference type="EMBL" id="CAG2157617.1"/>
    </source>
</evidence>
<evidence type="ECO:0000256" key="1">
    <source>
        <dbReference type="ARBA" id="ARBA00007435"/>
    </source>
</evidence>
<reference evidence="3 4" key="1">
    <citation type="submission" date="2021-03" db="EMBL/GenBank/DDBJ databases">
        <authorList>
            <person name="Peeters C."/>
        </authorList>
    </citation>
    <scope>NUCLEOTIDE SEQUENCE [LARGE SCALE GENOMIC DNA]</scope>
    <source>
        <strain evidence="3 4">LMG 26411</strain>
    </source>
</reference>
<dbReference type="PANTHER" id="PTHR34477:SF1">
    <property type="entry name" value="UPF0213 PROTEIN YHBQ"/>
    <property type="match status" value="1"/>
</dbReference>
<feature type="domain" description="GIY-YIG" evidence="2">
    <location>
        <begin position="5"/>
        <end position="80"/>
    </location>
</feature>
<evidence type="ECO:0000259" key="2">
    <source>
        <dbReference type="PROSITE" id="PS50164"/>
    </source>
</evidence>
<dbReference type="RefSeq" id="WP_211956505.1">
    <property type="nucleotide sequence ID" value="NZ_CAJPVI010000041.1"/>
</dbReference>
<dbReference type="CDD" id="cd10456">
    <property type="entry name" value="GIY-YIG_UPF0213"/>
    <property type="match status" value="1"/>
</dbReference>
<comment type="similarity">
    <text evidence="1">Belongs to the UPF0213 family.</text>
</comment>
<dbReference type="Pfam" id="PF01541">
    <property type="entry name" value="GIY-YIG"/>
    <property type="match status" value="1"/>
</dbReference>
<organism evidence="3 4">
    <name type="scientific">Cupriavidus numazuensis</name>
    <dbReference type="NCBI Taxonomy" id="221992"/>
    <lineage>
        <taxon>Bacteria</taxon>
        <taxon>Pseudomonadati</taxon>
        <taxon>Pseudomonadota</taxon>
        <taxon>Betaproteobacteria</taxon>
        <taxon>Burkholderiales</taxon>
        <taxon>Burkholderiaceae</taxon>
        <taxon>Cupriavidus</taxon>
    </lineage>
</organism>
<protein>
    <recommendedName>
        <fullName evidence="2">GIY-YIG domain-containing protein</fullName>
    </recommendedName>
</protein>
<sequence>MSVEHQWYLYLLECTGGSIYTGITTDVARRFAQHQAGKGAKYTRSRKPLRVLGQVSFPSKSEALKAELATKRMSSAQKIAFCATLEQPET</sequence>
<dbReference type="SUPFAM" id="SSF82771">
    <property type="entry name" value="GIY-YIG endonuclease"/>
    <property type="match status" value="1"/>
</dbReference>
<dbReference type="InterPro" id="IPR035901">
    <property type="entry name" value="GIY-YIG_endonuc_sf"/>
</dbReference>
<dbReference type="PROSITE" id="PS50164">
    <property type="entry name" value="GIY_YIG"/>
    <property type="match status" value="1"/>
</dbReference>
<dbReference type="Gene3D" id="3.40.1440.10">
    <property type="entry name" value="GIY-YIG endonuclease"/>
    <property type="match status" value="1"/>
</dbReference>
<evidence type="ECO:0000313" key="4">
    <source>
        <dbReference type="Proteomes" id="UP000672657"/>
    </source>
</evidence>
<dbReference type="PANTHER" id="PTHR34477">
    <property type="entry name" value="UPF0213 PROTEIN YHBQ"/>
    <property type="match status" value="1"/>
</dbReference>
<name>A0ABN7Q8V3_9BURK</name>
<dbReference type="InterPro" id="IPR050190">
    <property type="entry name" value="UPF0213_domain"/>
</dbReference>